<reference evidence="3" key="1">
    <citation type="submission" date="2017-01" db="EMBL/GenBank/DDBJ databases">
        <authorList>
            <person name="Wang Y."/>
            <person name="White M."/>
            <person name="Kvist S."/>
            <person name="Moncalvo J.-M."/>
        </authorList>
    </citation>
    <scope>NUCLEOTIDE SEQUENCE [LARGE SCALE GENOMIC DNA]</scope>
    <source>
        <strain evidence="3">ID-206-W2</strain>
    </source>
</reference>
<evidence type="ECO:0000313" key="3">
    <source>
        <dbReference type="Proteomes" id="UP000187429"/>
    </source>
</evidence>
<dbReference type="EMBL" id="LSSM01003416">
    <property type="protein sequence ID" value="OMJ17960.1"/>
    <property type="molecule type" value="Genomic_DNA"/>
</dbReference>
<evidence type="ECO:0000313" key="2">
    <source>
        <dbReference type="EMBL" id="OMJ17960.1"/>
    </source>
</evidence>
<dbReference type="Proteomes" id="UP000187429">
    <property type="component" value="Unassembled WGS sequence"/>
</dbReference>
<keyword evidence="3" id="KW-1185">Reference proteome</keyword>
<protein>
    <submittedName>
        <fullName evidence="2">Uncharacterized protein</fullName>
    </submittedName>
</protein>
<sequence>MDQELYPKFMSELKTQFDNCIEQLGRLDKVVELAQLQTKNNLEKIVQIMQEDPKETNPIIKTLPENSLISPKGFVEPNIITDNKLNKSETEKHKDEDMMEIDLEDGDDTNGKQPDLKILHSGEDTKILDNIESSENVPNKIADINENASPVLDNRYSSNQMLNDSTIDVSENVSELNDKNSENYWSSDLSELSDGEIDDDD</sequence>
<proteinExistence type="predicted"/>
<gene>
    <name evidence="2" type="ORF">AYI69_g7225</name>
</gene>
<dbReference type="OrthoDB" id="5563629at2759"/>
<organism evidence="2 3">
    <name type="scientific">Smittium culicis</name>
    <dbReference type="NCBI Taxonomy" id="133412"/>
    <lineage>
        <taxon>Eukaryota</taxon>
        <taxon>Fungi</taxon>
        <taxon>Fungi incertae sedis</taxon>
        <taxon>Zoopagomycota</taxon>
        <taxon>Kickxellomycotina</taxon>
        <taxon>Harpellomycetes</taxon>
        <taxon>Harpellales</taxon>
        <taxon>Legeriomycetaceae</taxon>
        <taxon>Smittium</taxon>
    </lineage>
</organism>
<name>A0A1R1XTJ2_9FUNG</name>
<evidence type="ECO:0000256" key="1">
    <source>
        <dbReference type="SAM" id="MobiDB-lite"/>
    </source>
</evidence>
<feature type="compositionally biased region" description="Acidic residues" evidence="1">
    <location>
        <begin position="191"/>
        <end position="201"/>
    </location>
</feature>
<accession>A0A1R1XTJ2</accession>
<comment type="caution">
    <text evidence="2">The sequence shown here is derived from an EMBL/GenBank/DDBJ whole genome shotgun (WGS) entry which is preliminary data.</text>
</comment>
<dbReference type="AlphaFoldDB" id="A0A1R1XTJ2"/>
<feature type="region of interest" description="Disordered" evidence="1">
    <location>
        <begin position="175"/>
        <end position="201"/>
    </location>
</feature>